<evidence type="ECO:0000313" key="2">
    <source>
        <dbReference type="Proteomes" id="UP000007969"/>
    </source>
</evidence>
<dbReference type="InterPro" id="IPR008969">
    <property type="entry name" value="CarboxyPept-like_regulatory"/>
</dbReference>
<organism evidence="1 2">
    <name type="scientific">Clostridium kluyveri (strain NBRC 12016)</name>
    <dbReference type="NCBI Taxonomy" id="583346"/>
    <lineage>
        <taxon>Bacteria</taxon>
        <taxon>Bacillati</taxon>
        <taxon>Bacillota</taxon>
        <taxon>Clostridia</taxon>
        <taxon>Eubacteriales</taxon>
        <taxon>Clostridiaceae</taxon>
        <taxon>Clostridium</taxon>
    </lineage>
</organism>
<dbReference type="HOGENOM" id="CLU_2506872_0_0_9"/>
<accession>B9E415</accession>
<name>B9E415_CLOK1</name>
<gene>
    <name evidence="1" type="ordered locus">CKR_2189</name>
</gene>
<dbReference type="AlphaFoldDB" id="B9E415"/>
<dbReference type="SUPFAM" id="SSF49464">
    <property type="entry name" value="Carboxypeptidase regulatory domain-like"/>
    <property type="match status" value="1"/>
</dbReference>
<proteinExistence type="predicted"/>
<dbReference type="Proteomes" id="UP000007969">
    <property type="component" value="Chromosome"/>
</dbReference>
<evidence type="ECO:0008006" key="3">
    <source>
        <dbReference type="Google" id="ProtNLM"/>
    </source>
</evidence>
<dbReference type="EMBL" id="AP009049">
    <property type="protein sequence ID" value="BAH07240.1"/>
    <property type="molecule type" value="Genomic_DNA"/>
</dbReference>
<sequence length="99" mass="11584">MFRRNNKLNGRNAEMKSCNRVLVKGKVCYRNGNPVKDAIVLLEAFLPHTDYRKFCGYTLTNCNGEFCCLIYNKRYYYRLKVFNNECSDPGNVNCSIHLE</sequence>
<evidence type="ECO:0000313" key="1">
    <source>
        <dbReference type="EMBL" id="BAH07240.1"/>
    </source>
</evidence>
<protein>
    <recommendedName>
        <fullName evidence="3">Carboxypeptidase regulatory-like domain-containing protein</fullName>
    </recommendedName>
</protein>
<reference evidence="2" key="1">
    <citation type="submission" date="2005-09" db="EMBL/GenBank/DDBJ databases">
        <title>Complete genome sequence of Clostridium kluyveri and comparative genomics of Clostridia species.</title>
        <authorList>
            <person name="Inui M."/>
            <person name="Nonaka H."/>
            <person name="Shinoda Y."/>
            <person name="Ikenaga Y."/>
            <person name="Abe M."/>
            <person name="Naito K."/>
            <person name="Vertes A.A."/>
            <person name="Yukawa H."/>
        </authorList>
    </citation>
    <scope>NUCLEOTIDE SEQUENCE [LARGE SCALE GENOMIC DNA]</scope>
    <source>
        <strain evidence="2">NBRC 12016</strain>
    </source>
</reference>
<dbReference type="KEGG" id="ckr:CKR_2189"/>